<keyword evidence="1" id="KW-0472">Membrane</keyword>
<evidence type="ECO:0000313" key="2">
    <source>
        <dbReference type="EMBL" id="QCD44875.1"/>
    </source>
</evidence>
<feature type="transmembrane region" description="Helical" evidence="1">
    <location>
        <begin position="84"/>
        <end position="102"/>
    </location>
</feature>
<feature type="transmembrane region" description="Helical" evidence="1">
    <location>
        <begin position="246"/>
        <end position="266"/>
    </location>
</feature>
<evidence type="ECO:0000256" key="1">
    <source>
        <dbReference type="SAM" id="Phobius"/>
    </source>
</evidence>
<sequence>MGYKPIMSLLKAYFDQNSARFETKMLLAVIFFDVLLLWFCASYLSISYYEAKIYFNDSEILSHIVKFSTFIFGQNDFGLRLPMVIFHVISIVLLYNVSKFYLSCRIDRIFSVILFILLPGTIASAVVVNDAGLCIMLTLLMLYLFHIKKIVVFYILLAASVFIGNDFLAFYLALFIFALIKKDALMAWLCASLFAFSIYFFGFDTNGKPSGHFVDTFGIFAAVFSPFVFFYFVYTLYRIWVKESKNLLWFVCVSAFCFCMIVSLRQRLNLEAFLPFCVIATPLMIRMFMSAYRVRLPKFRKRYRAFGLFIFISLLLNYLVIVFNPIIYKFIDEPKNHFVYKLNIARELSKALKSKDIYKIYTQDEKLVLRLKFYGIESGKELRLTNGKEIVIKRFGKEIAGFKILKR</sequence>
<feature type="transmembrane region" description="Helical" evidence="1">
    <location>
        <begin position="151"/>
        <end position="177"/>
    </location>
</feature>
<keyword evidence="3" id="KW-1185">Reference proteome</keyword>
<dbReference type="AlphaFoldDB" id="A0A6G5QGQ6"/>
<dbReference type="EMBL" id="CP012542">
    <property type="protein sequence ID" value="QCD44875.1"/>
    <property type="molecule type" value="Genomic_DNA"/>
</dbReference>
<proteinExistence type="predicted"/>
<protein>
    <submittedName>
        <fullName evidence="2">Uncharacterized protein</fullName>
    </submittedName>
</protein>
<accession>A0A6G5QGQ6</accession>
<dbReference type="Proteomes" id="UP000503264">
    <property type="component" value="Chromosome"/>
</dbReference>
<keyword evidence="1" id="KW-1133">Transmembrane helix</keyword>
<reference evidence="2 3" key="1">
    <citation type="submission" date="2016-07" db="EMBL/GenBank/DDBJ databases">
        <title>Comparative genomics of the Campylobacter concisus group.</title>
        <authorList>
            <person name="Miller W.G."/>
            <person name="Yee E."/>
            <person name="Chapman M.H."/>
            <person name="Huynh S."/>
            <person name="Bono J.L."/>
            <person name="On S.L.W."/>
            <person name="StLeger J."/>
            <person name="Foster G."/>
            <person name="Parker C.T."/>
        </authorList>
    </citation>
    <scope>NUCLEOTIDE SEQUENCE [LARGE SCALE GENOMIC DNA]</scope>
    <source>
        <strain evidence="2 3">CCUG 21559</strain>
    </source>
</reference>
<feature type="transmembrane region" description="Helical" evidence="1">
    <location>
        <begin position="184"/>
        <end position="201"/>
    </location>
</feature>
<keyword evidence="1" id="KW-0812">Transmembrane</keyword>
<feature type="transmembrane region" description="Helical" evidence="1">
    <location>
        <begin position="213"/>
        <end position="234"/>
    </location>
</feature>
<name>A0A6G5QGQ6_9BACT</name>
<feature type="transmembrane region" description="Helical" evidence="1">
    <location>
        <begin position="114"/>
        <end position="145"/>
    </location>
</feature>
<feature type="transmembrane region" description="Helical" evidence="1">
    <location>
        <begin position="306"/>
        <end position="328"/>
    </location>
</feature>
<gene>
    <name evidence="2" type="ORF">CMUC_1096</name>
</gene>
<evidence type="ECO:0000313" key="3">
    <source>
        <dbReference type="Proteomes" id="UP000503264"/>
    </source>
</evidence>
<feature type="transmembrane region" description="Helical" evidence="1">
    <location>
        <begin position="25"/>
        <end position="46"/>
    </location>
</feature>
<feature type="transmembrane region" description="Helical" evidence="1">
    <location>
        <begin position="272"/>
        <end position="294"/>
    </location>
</feature>
<organism evidence="2 3">
    <name type="scientific">Campylobacter mucosalis CCUG 21559</name>
    <dbReference type="NCBI Taxonomy" id="1032067"/>
    <lineage>
        <taxon>Bacteria</taxon>
        <taxon>Pseudomonadati</taxon>
        <taxon>Campylobacterota</taxon>
        <taxon>Epsilonproteobacteria</taxon>
        <taxon>Campylobacterales</taxon>
        <taxon>Campylobacteraceae</taxon>
        <taxon>Campylobacter</taxon>
    </lineage>
</organism>